<evidence type="ECO:0000256" key="5">
    <source>
        <dbReference type="ARBA" id="ARBA00022989"/>
    </source>
</evidence>
<evidence type="ECO:0000313" key="9">
    <source>
        <dbReference type="EMBL" id="QHG09141.1"/>
    </source>
</evidence>
<feature type="transmembrane region" description="Helical" evidence="7">
    <location>
        <begin position="307"/>
        <end position="329"/>
    </location>
</feature>
<dbReference type="EMBL" id="CP047226">
    <property type="protein sequence ID" value="QHG09141.1"/>
    <property type="molecule type" value="Genomic_DNA"/>
</dbReference>
<evidence type="ECO:0000259" key="8">
    <source>
        <dbReference type="Pfam" id="PF01757"/>
    </source>
</evidence>
<dbReference type="PANTHER" id="PTHR40074:SF2">
    <property type="entry name" value="O-ACETYLTRANSFERASE WECH"/>
    <property type="match status" value="1"/>
</dbReference>
<keyword evidence="3" id="KW-1003">Cell membrane</keyword>
<accession>A0A6P1KCT7</accession>
<reference evidence="9" key="1">
    <citation type="journal article" date="2020" name="Microbiol. Resour. Announc.">
        <title>Complete Genome Sequence of Moraxella osloensis Strain YV1, Isolated from an Australian Wastewater Treatment Plant.</title>
        <authorList>
            <person name="Batinovic S."/>
            <person name="Rice D.T.F."/>
            <person name="Seviour R.J."/>
            <person name="Petrovski S."/>
        </authorList>
    </citation>
    <scope>NUCLEOTIDE SEQUENCE</scope>
    <source>
        <strain evidence="9">YV1</strain>
    </source>
</reference>
<evidence type="ECO:0000256" key="7">
    <source>
        <dbReference type="SAM" id="Phobius"/>
    </source>
</evidence>
<dbReference type="PANTHER" id="PTHR40074">
    <property type="entry name" value="O-ACETYLTRANSFERASE WECH"/>
    <property type="match status" value="1"/>
</dbReference>
<evidence type="ECO:0000256" key="4">
    <source>
        <dbReference type="ARBA" id="ARBA00022692"/>
    </source>
</evidence>
<feature type="transmembrane region" description="Helical" evidence="7">
    <location>
        <begin position="177"/>
        <end position="194"/>
    </location>
</feature>
<dbReference type="InterPro" id="IPR002656">
    <property type="entry name" value="Acyl_transf_3_dom"/>
</dbReference>
<keyword evidence="4 7" id="KW-0812">Transmembrane</keyword>
<evidence type="ECO:0000256" key="1">
    <source>
        <dbReference type="ARBA" id="ARBA00004651"/>
    </source>
</evidence>
<evidence type="ECO:0000256" key="6">
    <source>
        <dbReference type="ARBA" id="ARBA00023136"/>
    </source>
</evidence>
<feature type="transmembrane region" description="Helical" evidence="7">
    <location>
        <begin position="41"/>
        <end position="61"/>
    </location>
</feature>
<name>A0A6P1KCT7_FAUOS</name>
<sequence>MKKQYIYSIDNLRGLAILLVFFTHCQSFNLFDSLFQDFAKFFVGNATAIFVFISGFLFHYLQSKNFNFKKYLKQKSKFVITPYLFFISIATIIGLFFHVNEYYQLTNLQFIIWSLSVGGTVVAPLWFIPMICLFFLTAPVFISISKVSLKIMTVITVVSIILSLITDRPFSQYNPFLSYIHFLGFYMLGVYLSASHKVREGLYSHYQLVYALTITFFCILLGFYLYTRYVNGSETYGFINSFGKFNLIQGGKLCMTILLFVAFEHYFNHKNKVLGFFSHISFGIFFIHGFMLIIFSKLVNQWQLTDHPFLLLILETIFGLGGSVLLIEIGKKILGNRSRYVLGC</sequence>
<feature type="transmembrane region" description="Helical" evidence="7">
    <location>
        <begin position="12"/>
        <end position="29"/>
    </location>
</feature>
<keyword evidence="6 7" id="KW-0472">Membrane</keyword>
<feature type="transmembrane region" description="Helical" evidence="7">
    <location>
        <begin position="111"/>
        <end position="135"/>
    </location>
</feature>
<dbReference type="Pfam" id="PF01757">
    <property type="entry name" value="Acyl_transf_3"/>
    <property type="match status" value="1"/>
</dbReference>
<dbReference type="GO" id="GO:0005886">
    <property type="term" value="C:plasma membrane"/>
    <property type="evidence" value="ECO:0007669"/>
    <property type="project" value="UniProtKB-SubCell"/>
</dbReference>
<feature type="transmembrane region" description="Helical" evidence="7">
    <location>
        <begin position="274"/>
        <end position="295"/>
    </location>
</feature>
<feature type="transmembrane region" description="Helical" evidence="7">
    <location>
        <begin position="147"/>
        <end position="165"/>
    </location>
</feature>
<proteinExistence type="inferred from homology"/>
<keyword evidence="5 7" id="KW-1133">Transmembrane helix</keyword>
<dbReference type="GO" id="GO:0016413">
    <property type="term" value="F:O-acetyltransferase activity"/>
    <property type="evidence" value="ECO:0007669"/>
    <property type="project" value="TreeGrafter"/>
</dbReference>
<feature type="transmembrane region" description="Helical" evidence="7">
    <location>
        <begin position="247"/>
        <end position="267"/>
    </location>
</feature>
<evidence type="ECO:0000256" key="2">
    <source>
        <dbReference type="ARBA" id="ARBA00007400"/>
    </source>
</evidence>
<feature type="transmembrane region" description="Helical" evidence="7">
    <location>
        <begin position="206"/>
        <end position="227"/>
    </location>
</feature>
<keyword evidence="9" id="KW-0012">Acyltransferase</keyword>
<dbReference type="AlphaFoldDB" id="A0A6P1KCT7"/>
<feature type="domain" description="Acyltransferase 3" evidence="8">
    <location>
        <begin position="6"/>
        <end position="326"/>
    </location>
</feature>
<feature type="transmembrane region" description="Helical" evidence="7">
    <location>
        <begin position="82"/>
        <end position="99"/>
    </location>
</feature>
<comment type="similarity">
    <text evidence="2">Belongs to the acyltransferase 3 family.</text>
</comment>
<comment type="subcellular location">
    <subcellularLocation>
        <location evidence="1">Cell membrane</location>
        <topology evidence="1">Multi-pass membrane protein</topology>
    </subcellularLocation>
</comment>
<keyword evidence="9" id="KW-0808">Transferase</keyword>
<protein>
    <submittedName>
        <fullName evidence="9">Acyltransferase family protein</fullName>
    </submittedName>
</protein>
<organism evidence="9">
    <name type="scientific">Faucicola osloensis</name>
    <name type="common">Moraxella osloensis</name>
    <dbReference type="NCBI Taxonomy" id="34062"/>
    <lineage>
        <taxon>Bacteria</taxon>
        <taxon>Pseudomonadati</taxon>
        <taxon>Pseudomonadota</taxon>
        <taxon>Gammaproteobacteria</taxon>
        <taxon>Moraxellales</taxon>
        <taxon>Moraxellaceae</taxon>
        <taxon>Faucicola</taxon>
    </lineage>
</organism>
<gene>
    <name evidence="9" type="ORF">GSF12_04120</name>
</gene>
<dbReference type="GO" id="GO:0009246">
    <property type="term" value="P:enterobacterial common antigen biosynthetic process"/>
    <property type="evidence" value="ECO:0007669"/>
    <property type="project" value="TreeGrafter"/>
</dbReference>
<evidence type="ECO:0000256" key="3">
    <source>
        <dbReference type="ARBA" id="ARBA00022475"/>
    </source>
</evidence>